<dbReference type="EMBL" id="BNJG01000001">
    <property type="protein sequence ID" value="GHO51702.1"/>
    <property type="molecule type" value="Genomic_DNA"/>
</dbReference>
<keyword evidence="3" id="KW-1185">Reference proteome</keyword>
<feature type="domain" description="Knr4/Smi1-like" evidence="1">
    <location>
        <begin position="25"/>
        <end position="183"/>
    </location>
</feature>
<evidence type="ECO:0000313" key="3">
    <source>
        <dbReference type="Proteomes" id="UP000654345"/>
    </source>
</evidence>
<evidence type="ECO:0000259" key="1">
    <source>
        <dbReference type="SMART" id="SM00860"/>
    </source>
</evidence>
<dbReference type="SUPFAM" id="SSF160631">
    <property type="entry name" value="SMI1/KNR4-like"/>
    <property type="match status" value="1"/>
</dbReference>
<dbReference type="InterPro" id="IPR037883">
    <property type="entry name" value="Knr4/Smi1-like_sf"/>
</dbReference>
<dbReference type="Proteomes" id="UP000654345">
    <property type="component" value="Unassembled WGS sequence"/>
</dbReference>
<dbReference type="RefSeq" id="WP_201368690.1">
    <property type="nucleotide sequence ID" value="NZ_BNJG01000001.1"/>
</dbReference>
<protein>
    <recommendedName>
        <fullName evidence="1">Knr4/Smi1-like domain-containing protein</fullName>
    </recommendedName>
</protein>
<reference evidence="2 3" key="1">
    <citation type="journal article" date="2021" name="Int. J. Syst. Evol. Microbiol.">
        <title>Reticulibacter mediterranei gen. nov., sp. nov., within the new family Reticulibacteraceae fam. nov., and Ktedonospora formicarum gen. nov., sp. nov., Ktedonobacter robiniae sp. nov., Dictyobacter formicarum sp. nov. and Dictyobacter arantiisoli sp. nov., belonging to the class Ktedonobacteria.</title>
        <authorList>
            <person name="Yabe S."/>
            <person name="Zheng Y."/>
            <person name="Wang C.M."/>
            <person name="Sakai Y."/>
            <person name="Abe K."/>
            <person name="Yokota A."/>
            <person name="Donadio S."/>
            <person name="Cavaletti L."/>
            <person name="Monciardini P."/>
        </authorList>
    </citation>
    <scope>NUCLEOTIDE SEQUENCE [LARGE SCALE GENOMIC DNA]</scope>
    <source>
        <strain evidence="2 3">SOSP1-30</strain>
    </source>
</reference>
<proteinExistence type="predicted"/>
<dbReference type="Pfam" id="PF09346">
    <property type="entry name" value="SMI1_KNR4"/>
    <property type="match status" value="1"/>
</dbReference>
<name>A0ABQ3UGX7_9CHLR</name>
<sequence length="190" mass="22192">MDSDHQYDHLLTCIRAYWRQSTFPPATEEQIQETEQQLGFPLPPLLRLLYTKIANGGFGPGLGIIGAPGGFRMTTRWLFDRPKLDIVQSYQQEISEAQMLIHLEDYEKIPCTLNVWYKLDNAYEEREIQSYRYELPDHAWPEYMLPLCYHGCTCFTYIDVMSGRLFNERIECVAASLEEWFENGLAGECM</sequence>
<accession>A0ABQ3UGX7</accession>
<dbReference type="SMART" id="SM00860">
    <property type="entry name" value="SMI1_KNR4"/>
    <property type="match status" value="1"/>
</dbReference>
<gene>
    <name evidence="2" type="ORF">KSB_01770</name>
</gene>
<organism evidence="2 3">
    <name type="scientific">Ktedonobacter robiniae</name>
    <dbReference type="NCBI Taxonomy" id="2778365"/>
    <lineage>
        <taxon>Bacteria</taxon>
        <taxon>Bacillati</taxon>
        <taxon>Chloroflexota</taxon>
        <taxon>Ktedonobacteria</taxon>
        <taxon>Ktedonobacterales</taxon>
        <taxon>Ktedonobacteraceae</taxon>
        <taxon>Ktedonobacter</taxon>
    </lineage>
</organism>
<dbReference type="InterPro" id="IPR018958">
    <property type="entry name" value="Knr4/Smi1-like_dom"/>
</dbReference>
<evidence type="ECO:0000313" key="2">
    <source>
        <dbReference type="EMBL" id="GHO51702.1"/>
    </source>
</evidence>
<comment type="caution">
    <text evidence="2">The sequence shown here is derived from an EMBL/GenBank/DDBJ whole genome shotgun (WGS) entry which is preliminary data.</text>
</comment>
<dbReference type="Gene3D" id="3.40.1580.10">
    <property type="entry name" value="SMI1/KNR4-like"/>
    <property type="match status" value="1"/>
</dbReference>